<dbReference type="SUPFAM" id="SSF100950">
    <property type="entry name" value="NagB/RpiA/CoA transferase-like"/>
    <property type="match status" value="1"/>
</dbReference>
<name>A0A841Q0V4_9BACL</name>
<dbReference type="GO" id="GO:0019262">
    <property type="term" value="P:N-acetylneuraminate catabolic process"/>
    <property type="evidence" value="ECO:0007669"/>
    <property type="project" value="UniProtKB-UniRule"/>
</dbReference>
<gene>
    <name evidence="4" type="primary">nagB</name>
    <name evidence="6" type="ORF">HNR44_003369</name>
</gene>
<dbReference type="InterPro" id="IPR037171">
    <property type="entry name" value="NagB/RpiA_transferase-like"/>
</dbReference>
<comment type="caution">
    <text evidence="6">The sequence shown here is derived from an EMBL/GenBank/DDBJ whole genome shotgun (WGS) entry which is preliminary data.</text>
</comment>
<comment type="caution">
    <text evidence="4">Lacks conserved residue(s) required for the propagation of feature annotation.</text>
</comment>
<dbReference type="Proteomes" id="UP000568839">
    <property type="component" value="Unassembled WGS sequence"/>
</dbReference>
<feature type="active site" description="For ring-opening step" evidence="4">
    <location>
        <position position="136"/>
    </location>
</feature>
<dbReference type="PANTHER" id="PTHR11280">
    <property type="entry name" value="GLUCOSAMINE-6-PHOSPHATE ISOMERASE"/>
    <property type="match status" value="1"/>
</dbReference>
<dbReference type="GO" id="GO:0006046">
    <property type="term" value="P:N-acetylglucosamine catabolic process"/>
    <property type="evidence" value="ECO:0007669"/>
    <property type="project" value="UniProtKB-UniRule"/>
</dbReference>
<feature type="active site" description="For ring-opening step" evidence="4">
    <location>
        <position position="143"/>
    </location>
</feature>
<dbReference type="NCBIfam" id="TIGR00502">
    <property type="entry name" value="nagB"/>
    <property type="match status" value="1"/>
</dbReference>
<evidence type="ECO:0000259" key="5">
    <source>
        <dbReference type="Pfam" id="PF01182"/>
    </source>
</evidence>
<dbReference type="GO" id="GO:0005737">
    <property type="term" value="C:cytoplasm"/>
    <property type="evidence" value="ECO:0007669"/>
    <property type="project" value="TreeGrafter"/>
</dbReference>
<dbReference type="Gene3D" id="3.40.50.1360">
    <property type="match status" value="1"/>
</dbReference>
<keyword evidence="7" id="KW-1185">Reference proteome</keyword>
<keyword evidence="3 4" id="KW-0119">Carbohydrate metabolism</keyword>
<evidence type="ECO:0000256" key="1">
    <source>
        <dbReference type="ARBA" id="ARBA00000644"/>
    </source>
</evidence>
<dbReference type="EMBL" id="JACHHJ010000006">
    <property type="protein sequence ID" value="MBB6451362.1"/>
    <property type="molecule type" value="Genomic_DNA"/>
</dbReference>
<dbReference type="FunFam" id="3.40.50.1360:FF:000003">
    <property type="entry name" value="Glucosamine-6-phosphate deaminase"/>
    <property type="match status" value="1"/>
</dbReference>
<sequence length="250" mass="27785">MDVIVVKDYESLSTQACRMVSGQVQSKANSVLGLATGGTPEGMYQALIEEYAAGNLSFQETRTFNLDEYIGLPTDHSLSYHSYMYKQLFNHIDIPPENIHLPDGNASDLQAECKKYEAFIHEAGGIDLQILGLGHNGHIGFNEPETSFASRTHIIELDNETREANARFFEQKEDVPKRAITMGIETILSARKVLVLVSSADKAEAVKDMVCREITSAFPATVLQKHPAVTVLVDEKAALRLPQERITRYE</sequence>
<dbReference type="CDD" id="cd01399">
    <property type="entry name" value="GlcN6P_deaminase"/>
    <property type="match status" value="1"/>
</dbReference>
<proteinExistence type="inferred from homology"/>
<feature type="active site" description="Proton acceptor; for enolization step" evidence="4">
    <location>
        <position position="67"/>
    </location>
</feature>
<comment type="function">
    <text evidence="4">Catalyzes the reversible isomerization-deamination of glucosamine 6-phosphate (GlcN6P) to form fructose 6-phosphate (Fru6P) and ammonium ion.</text>
</comment>
<keyword evidence="2 4" id="KW-0378">Hydrolase</keyword>
<dbReference type="GO" id="GO:0004342">
    <property type="term" value="F:glucosamine-6-phosphate deaminase activity"/>
    <property type="evidence" value="ECO:0007669"/>
    <property type="project" value="UniProtKB-UniRule"/>
</dbReference>
<feature type="active site" description="Proton acceptor; for ring-opening step" evidence="4">
    <location>
        <position position="138"/>
    </location>
</feature>
<dbReference type="PROSITE" id="PS01161">
    <property type="entry name" value="GLC_GALNAC_ISOMERASE"/>
    <property type="match status" value="1"/>
</dbReference>
<evidence type="ECO:0000256" key="2">
    <source>
        <dbReference type="ARBA" id="ARBA00022801"/>
    </source>
</evidence>
<dbReference type="GO" id="GO:0006043">
    <property type="term" value="P:glucosamine catabolic process"/>
    <property type="evidence" value="ECO:0007669"/>
    <property type="project" value="TreeGrafter"/>
</dbReference>
<comment type="catalytic activity">
    <reaction evidence="1 4">
        <text>alpha-D-glucosamine 6-phosphate + H2O = beta-D-fructose 6-phosphate + NH4(+)</text>
        <dbReference type="Rhea" id="RHEA:12172"/>
        <dbReference type="ChEBI" id="CHEBI:15377"/>
        <dbReference type="ChEBI" id="CHEBI:28938"/>
        <dbReference type="ChEBI" id="CHEBI:57634"/>
        <dbReference type="ChEBI" id="CHEBI:75989"/>
        <dbReference type="EC" id="3.5.99.6"/>
    </reaction>
</comment>
<dbReference type="RefSeq" id="WP_184405443.1">
    <property type="nucleotide sequence ID" value="NZ_JACHHJ010000006.1"/>
</dbReference>
<protein>
    <recommendedName>
        <fullName evidence="4">Glucosamine-6-phosphate deaminase</fullName>
        <ecNumber evidence="4">3.5.99.6</ecNumber>
    </recommendedName>
    <alternativeName>
        <fullName evidence="4">GlcN6P deaminase</fullName>
        <shortName evidence="4">GNPDA</shortName>
    </alternativeName>
    <alternativeName>
        <fullName evidence="4">Glucosamine-6-phosphate isomerase</fullName>
    </alternativeName>
</protein>
<comment type="pathway">
    <text evidence="4">Amino-sugar metabolism; N-acetylneuraminate degradation; D-fructose 6-phosphate from N-acetylneuraminate: step 5/5.</text>
</comment>
<dbReference type="GO" id="GO:0042802">
    <property type="term" value="F:identical protein binding"/>
    <property type="evidence" value="ECO:0007669"/>
    <property type="project" value="TreeGrafter"/>
</dbReference>
<dbReference type="GO" id="GO:0005975">
    <property type="term" value="P:carbohydrate metabolic process"/>
    <property type="evidence" value="ECO:0007669"/>
    <property type="project" value="InterPro"/>
</dbReference>
<comment type="similarity">
    <text evidence="4">Belongs to the glucosamine/galactosamine-6-phosphate isomerase family. NagB subfamily.</text>
</comment>
<accession>A0A841Q0V4</accession>
<dbReference type="Pfam" id="PF01182">
    <property type="entry name" value="Glucosamine_iso"/>
    <property type="match status" value="1"/>
</dbReference>
<dbReference type="HAMAP" id="MF_01241">
    <property type="entry name" value="GlcN6P_deamin"/>
    <property type="match status" value="1"/>
</dbReference>
<dbReference type="UniPathway" id="UPA00629">
    <property type="reaction ID" value="UER00684"/>
</dbReference>
<feature type="domain" description="Glucosamine/galactosamine-6-phosphate isomerase" evidence="5">
    <location>
        <begin position="12"/>
        <end position="226"/>
    </location>
</feature>
<dbReference type="EC" id="3.5.99.6" evidence="4"/>
<organism evidence="6 7">
    <name type="scientific">Geomicrobium halophilum</name>
    <dbReference type="NCBI Taxonomy" id="549000"/>
    <lineage>
        <taxon>Bacteria</taxon>
        <taxon>Bacillati</taxon>
        <taxon>Bacillota</taxon>
        <taxon>Bacilli</taxon>
        <taxon>Bacillales</taxon>
        <taxon>Geomicrobium</taxon>
    </lineage>
</organism>
<dbReference type="AlphaFoldDB" id="A0A841Q0V4"/>
<evidence type="ECO:0000313" key="6">
    <source>
        <dbReference type="EMBL" id="MBB6451362.1"/>
    </source>
</evidence>
<dbReference type="InterPro" id="IPR018321">
    <property type="entry name" value="Glucosamine6P_isomerase_CS"/>
</dbReference>
<dbReference type="InterPro" id="IPR004547">
    <property type="entry name" value="Glucosamine6P_isomerase"/>
</dbReference>
<evidence type="ECO:0000256" key="3">
    <source>
        <dbReference type="ARBA" id="ARBA00023277"/>
    </source>
</evidence>
<evidence type="ECO:0000313" key="7">
    <source>
        <dbReference type="Proteomes" id="UP000568839"/>
    </source>
</evidence>
<dbReference type="PANTHER" id="PTHR11280:SF5">
    <property type="entry name" value="GLUCOSAMINE-6-PHOSPHATE ISOMERASE"/>
    <property type="match status" value="1"/>
</dbReference>
<evidence type="ECO:0000256" key="4">
    <source>
        <dbReference type="HAMAP-Rule" id="MF_01241"/>
    </source>
</evidence>
<dbReference type="InterPro" id="IPR006148">
    <property type="entry name" value="Glc/Gal-6P_isomerase"/>
</dbReference>
<reference evidence="6 7" key="1">
    <citation type="submission" date="2020-08" db="EMBL/GenBank/DDBJ databases">
        <title>Genomic Encyclopedia of Type Strains, Phase IV (KMG-IV): sequencing the most valuable type-strain genomes for metagenomic binning, comparative biology and taxonomic classification.</title>
        <authorList>
            <person name="Goeker M."/>
        </authorList>
    </citation>
    <scope>NUCLEOTIDE SEQUENCE [LARGE SCALE GENOMIC DNA]</scope>
    <source>
        <strain evidence="6 7">DSM 21769</strain>
    </source>
</reference>